<sequence length="342" mass="37657">MFTITTKKLVFSQQIFGVVLKPLPNPPFCCGASSTGFDRYQNCPSSYTPPKRACRNSSFRAFAACWIGELRVLLALISSSSLSLEFAFDQSSKKPRKGSGLYGVRWIEIFRAIDRVWIVNDFMAIINPSKSSLLHPLSSLLATAASSLSLSGVEQATIEPVLQQASLVSRHLVDRHLRSSEVVNQATNVVKELTVTDSTTAANPRFALTSTRGRASGRFFNTREHGKSNSISNFFVAKKHFAIVALHMDVPVKLINVKMPLPHFDPRTAEMLNPPAPCTTKMLLFPLAPCYGGDVVPPSAPHYGEDGGPKGWIKVRVILSFRSFCDALVFLGSSGVYRFRRD</sequence>
<organism evidence="1 2">
    <name type="scientific">Dendrobium chrysotoxum</name>
    <name type="common">Orchid</name>
    <dbReference type="NCBI Taxonomy" id="161865"/>
    <lineage>
        <taxon>Eukaryota</taxon>
        <taxon>Viridiplantae</taxon>
        <taxon>Streptophyta</taxon>
        <taxon>Embryophyta</taxon>
        <taxon>Tracheophyta</taxon>
        <taxon>Spermatophyta</taxon>
        <taxon>Magnoliopsida</taxon>
        <taxon>Liliopsida</taxon>
        <taxon>Asparagales</taxon>
        <taxon>Orchidaceae</taxon>
        <taxon>Epidendroideae</taxon>
        <taxon>Malaxideae</taxon>
        <taxon>Dendrobiinae</taxon>
        <taxon>Dendrobium</taxon>
    </lineage>
</organism>
<dbReference type="EMBL" id="JAGFBR010000018">
    <property type="protein sequence ID" value="KAH0450234.1"/>
    <property type="molecule type" value="Genomic_DNA"/>
</dbReference>
<gene>
    <name evidence="1" type="ORF">IEQ34_020926</name>
</gene>
<accession>A0AAV7G2Q0</accession>
<evidence type="ECO:0000313" key="2">
    <source>
        <dbReference type="Proteomes" id="UP000775213"/>
    </source>
</evidence>
<dbReference type="Proteomes" id="UP000775213">
    <property type="component" value="Unassembled WGS sequence"/>
</dbReference>
<keyword evidence="2" id="KW-1185">Reference proteome</keyword>
<protein>
    <submittedName>
        <fullName evidence="1">Uncharacterized protein</fullName>
    </submittedName>
</protein>
<dbReference type="AlphaFoldDB" id="A0AAV7G2Q0"/>
<name>A0AAV7G2Q0_DENCH</name>
<evidence type="ECO:0000313" key="1">
    <source>
        <dbReference type="EMBL" id="KAH0450234.1"/>
    </source>
</evidence>
<comment type="caution">
    <text evidence="1">The sequence shown here is derived from an EMBL/GenBank/DDBJ whole genome shotgun (WGS) entry which is preliminary data.</text>
</comment>
<proteinExistence type="predicted"/>
<reference evidence="1 2" key="1">
    <citation type="journal article" date="2021" name="Hortic Res">
        <title>Chromosome-scale assembly of the Dendrobium chrysotoxum genome enhances the understanding of orchid evolution.</title>
        <authorList>
            <person name="Zhang Y."/>
            <person name="Zhang G.Q."/>
            <person name="Zhang D."/>
            <person name="Liu X.D."/>
            <person name="Xu X.Y."/>
            <person name="Sun W.H."/>
            <person name="Yu X."/>
            <person name="Zhu X."/>
            <person name="Wang Z.W."/>
            <person name="Zhao X."/>
            <person name="Zhong W.Y."/>
            <person name="Chen H."/>
            <person name="Yin W.L."/>
            <person name="Huang T."/>
            <person name="Niu S.C."/>
            <person name="Liu Z.J."/>
        </authorList>
    </citation>
    <scope>NUCLEOTIDE SEQUENCE [LARGE SCALE GENOMIC DNA]</scope>
    <source>
        <strain evidence="1">Lindl</strain>
    </source>
</reference>